<organism evidence="1 2">
    <name type="scientific">Pseudomonas vanderleydeniana</name>
    <dbReference type="NCBI Taxonomy" id="2745495"/>
    <lineage>
        <taxon>Bacteria</taxon>
        <taxon>Pseudomonadati</taxon>
        <taxon>Pseudomonadota</taxon>
        <taxon>Gammaproteobacteria</taxon>
        <taxon>Pseudomonadales</taxon>
        <taxon>Pseudomonadaceae</taxon>
        <taxon>Pseudomonas</taxon>
    </lineage>
</organism>
<dbReference type="EMBL" id="CP077093">
    <property type="protein sequence ID" value="QXI26260.1"/>
    <property type="molecule type" value="Genomic_DNA"/>
</dbReference>
<keyword evidence="2" id="KW-1185">Reference proteome</keyword>
<sequence length="60" mass="6778">MNISEVFEYSMEGFSDEDEDASIECVAALSNEMSELSRKVLNGEDVNIEPSRVHTYVVVY</sequence>
<dbReference type="RefSeq" id="WP_186688249.1">
    <property type="nucleotide sequence ID" value="NZ_CP077093.1"/>
</dbReference>
<proteinExistence type="predicted"/>
<reference evidence="1 2" key="1">
    <citation type="journal article" date="2020" name="Microorganisms">
        <title>Reliable Identification of Environmental Pseudomonas Isolates Using the rpoD Gene.</title>
        <authorList>
            <consortium name="The Broad Institute Genome Sequencing Platform"/>
            <person name="Girard L."/>
            <person name="Lood C."/>
            <person name="Rokni-Zadeh H."/>
            <person name="van Noort V."/>
            <person name="Lavigne R."/>
            <person name="De Mot R."/>
        </authorList>
    </citation>
    <scope>NUCLEOTIDE SEQUENCE [LARGE SCALE GENOMIC DNA]</scope>
    <source>
        <strain evidence="1 2">RW8P3</strain>
    </source>
</reference>
<gene>
    <name evidence="1" type="ORF">HU752_020145</name>
</gene>
<accession>A0A9E6PHD4</accession>
<dbReference type="AlphaFoldDB" id="A0A9E6PHD4"/>
<evidence type="ECO:0000313" key="2">
    <source>
        <dbReference type="Proteomes" id="UP000634530"/>
    </source>
</evidence>
<dbReference type="KEGG" id="pvw:HU752_020145"/>
<name>A0A9E6PHD4_9PSED</name>
<evidence type="ECO:0000313" key="1">
    <source>
        <dbReference type="EMBL" id="QXI26260.1"/>
    </source>
</evidence>
<dbReference type="Proteomes" id="UP000634530">
    <property type="component" value="Chromosome"/>
</dbReference>
<protein>
    <submittedName>
        <fullName evidence="1">Uncharacterized protein</fullName>
    </submittedName>
</protein>
<reference evidence="1 2" key="2">
    <citation type="journal article" date="2021" name="Microorganisms">
        <title>The Ever-Expanding Pseudomonas Genus: Description of 43 New Species and Partition of the Pseudomonas putida Group.</title>
        <authorList>
            <person name="Girard L."/>
            <person name="Lood C."/>
            <person name="Hofte M."/>
            <person name="Vandamme P."/>
            <person name="Rokni-Zadeh H."/>
            <person name="van Noort V."/>
            <person name="Lavigne R."/>
            <person name="De Mot R."/>
        </authorList>
    </citation>
    <scope>NUCLEOTIDE SEQUENCE [LARGE SCALE GENOMIC DNA]</scope>
    <source>
        <strain evidence="1 2">RW8P3</strain>
    </source>
</reference>